<protein>
    <submittedName>
        <fullName evidence="2">Uncharacterized protein</fullName>
    </submittedName>
</protein>
<name>A0A1H3STZ3_9PSEU</name>
<dbReference type="OrthoDB" id="3616227at2"/>
<keyword evidence="1" id="KW-1133">Transmembrane helix</keyword>
<evidence type="ECO:0000256" key="1">
    <source>
        <dbReference type="SAM" id="Phobius"/>
    </source>
</evidence>
<dbReference type="RefSeq" id="WP_091299734.1">
    <property type="nucleotide sequence ID" value="NZ_FNON01000015.1"/>
</dbReference>
<sequence length="186" mass="20592">MGHRLANRITTHDQAWVSLRDIGLSRDEADAIVAEYGKQVVWQCTDHTDQLLLIADPGHLPTRKSRWFKPRVVLRYVVPVLYVAIGTAAFITMAQLSYAVYGFHAAAAAVFAVMCSAFAVRLRPMSARVASLTREFDGAPTVRIMASLYGLSPNLATQLAAAHGYHYRGMMTSFVHGPILLYGRDR</sequence>
<dbReference type="EMBL" id="FNON01000015">
    <property type="protein sequence ID" value="SDZ41011.1"/>
    <property type="molecule type" value="Genomic_DNA"/>
</dbReference>
<reference evidence="2 3" key="1">
    <citation type="submission" date="2016-10" db="EMBL/GenBank/DDBJ databases">
        <authorList>
            <person name="de Groot N.N."/>
        </authorList>
    </citation>
    <scope>NUCLEOTIDE SEQUENCE [LARGE SCALE GENOMIC DNA]</scope>
    <source>
        <strain evidence="2 3">CPCC 202699</strain>
    </source>
</reference>
<keyword evidence="1" id="KW-0472">Membrane</keyword>
<keyword evidence="3" id="KW-1185">Reference proteome</keyword>
<keyword evidence="1" id="KW-0812">Transmembrane</keyword>
<dbReference type="AlphaFoldDB" id="A0A1H3STZ3"/>
<gene>
    <name evidence="2" type="ORF">SAMN05421504_11597</name>
</gene>
<dbReference type="STRING" id="589385.SAMN05421504_11597"/>
<evidence type="ECO:0000313" key="2">
    <source>
        <dbReference type="EMBL" id="SDZ41011.1"/>
    </source>
</evidence>
<evidence type="ECO:0000313" key="3">
    <source>
        <dbReference type="Proteomes" id="UP000199515"/>
    </source>
</evidence>
<proteinExistence type="predicted"/>
<feature type="transmembrane region" description="Helical" evidence="1">
    <location>
        <begin position="98"/>
        <end position="120"/>
    </location>
</feature>
<dbReference type="Proteomes" id="UP000199515">
    <property type="component" value="Unassembled WGS sequence"/>
</dbReference>
<organism evidence="2 3">
    <name type="scientific">Amycolatopsis xylanica</name>
    <dbReference type="NCBI Taxonomy" id="589385"/>
    <lineage>
        <taxon>Bacteria</taxon>
        <taxon>Bacillati</taxon>
        <taxon>Actinomycetota</taxon>
        <taxon>Actinomycetes</taxon>
        <taxon>Pseudonocardiales</taxon>
        <taxon>Pseudonocardiaceae</taxon>
        <taxon>Amycolatopsis</taxon>
    </lineage>
</organism>
<feature type="transmembrane region" description="Helical" evidence="1">
    <location>
        <begin position="73"/>
        <end position="92"/>
    </location>
</feature>
<accession>A0A1H3STZ3</accession>